<reference evidence="8 9" key="1">
    <citation type="submission" date="2015-03" db="EMBL/GenBank/DDBJ databases">
        <authorList>
            <person name="Murphy D."/>
        </authorList>
    </citation>
    <scope>NUCLEOTIDE SEQUENCE [LARGE SCALE GENOMIC DNA]</scope>
    <source>
        <strain evidence="8 9">OL-4</strain>
    </source>
</reference>
<keyword evidence="1 5" id="KW-0678">Repressor</keyword>
<dbReference type="InterPro" id="IPR036388">
    <property type="entry name" value="WH-like_DNA-bd_sf"/>
</dbReference>
<dbReference type="RefSeq" id="WP_046499288.1">
    <property type="nucleotide sequence ID" value="NZ_CGIH01000040.1"/>
</dbReference>
<protein>
    <recommendedName>
        <fullName evidence="5">Heat-inducible transcription repressor HrcA</fullName>
    </recommendedName>
</protein>
<keyword evidence="4 5" id="KW-0804">Transcription</keyword>
<dbReference type="PANTHER" id="PTHR34824">
    <property type="entry name" value="HEAT-INDUCIBLE TRANSCRIPTION REPRESSOR HRCA"/>
    <property type="match status" value="1"/>
</dbReference>
<dbReference type="SUPFAM" id="SSF46785">
    <property type="entry name" value="Winged helix' DNA-binding domain"/>
    <property type="match status" value="1"/>
</dbReference>
<comment type="similarity">
    <text evidence="5">Belongs to the HrcA family.</text>
</comment>
<evidence type="ECO:0000256" key="5">
    <source>
        <dbReference type="HAMAP-Rule" id="MF_00081"/>
    </source>
</evidence>
<keyword evidence="2 5" id="KW-0805">Transcription regulation</keyword>
<organism evidence="8 9">
    <name type="scientific">Syntrophomonas zehnderi OL-4</name>
    <dbReference type="NCBI Taxonomy" id="690567"/>
    <lineage>
        <taxon>Bacteria</taxon>
        <taxon>Bacillati</taxon>
        <taxon>Bacillota</taxon>
        <taxon>Clostridia</taxon>
        <taxon>Eubacteriales</taxon>
        <taxon>Syntrophomonadaceae</taxon>
        <taxon>Syntrophomonas</taxon>
    </lineage>
</organism>
<dbReference type="InterPro" id="IPR002571">
    <property type="entry name" value="HrcA"/>
</dbReference>
<dbReference type="STRING" id="690567.2396"/>
<evidence type="ECO:0000313" key="8">
    <source>
        <dbReference type="EMBL" id="CFX98826.1"/>
    </source>
</evidence>
<evidence type="ECO:0000256" key="4">
    <source>
        <dbReference type="ARBA" id="ARBA00023163"/>
    </source>
</evidence>
<dbReference type="SUPFAM" id="SSF55781">
    <property type="entry name" value="GAF domain-like"/>
    <property type="match status" value="1"/>
</dbReference>
<dbReference type="Gene3D" id="1.10.10.10">
    <property type="entry name" value="Winged helix-like DNA-binding domain superfamily/Winged helix DNA-binding domain"/>
    <property type="match status" value="1"/>
</dbReference>
<evidence type="ECO:0000313" key="9">
    <source>
        <dbReference type="Proteomes" id="UP000045545"/>
    </source>
</evidence>
<dbReference type="GO" id="GO:0003677">
    <property type="term" value="F:DNA binding"/>
    <property type="evidence" value="ECO:0007669"/>
    <property type="project" value="InterPro"/>
</dbReference>
<dbReference type="EMBL" id="CGIH01000040">
    <property type="protein sequence ID" value="CFX98826.1"/>
    <property type="molecule type" value="Genomic_DNA"/>
</dbReference>
<keyword evidence="3 5" id="KW-0346">Stress response</keyword>
<evidence type="ECO:0000259" key="7">
    <source>
        <dbReference type="Pfam" id="PF01628"/>
    </source>
</evidence>
<dbReference type="Pfam" id="PF01628">
    <property type="entry name" value="HrcA"/>
    <property type="match status" value="1"/>
</dbReference>
<feature type="domain" description="Heat-inducible transcription repressor HrcA C-terminal" evidence="7">
    <location>
        <begin position="106"/>
        <end position="321"/>
    </location>
</feature>
<evidence type="ECO:0000256" key="6">
    <source>
        <dbReference type="SAM" id="Coils"/>
    </source>
</evidence>
<dbReference type="PANTHER" id="PTHR34824:SF1">
    <property type="entry name" value="HEAT-INDUCIBLE TRANSCRIPTION REPRESSOR HRCA"/>
    <property type="match status" value="1"/>
</dbReference>
<name>A0A0E3W3Q7_9FIRM</name>
<dbReference type="PIRSF" id="PIRSF005485">
    <property type="entry name" value="HrcA"/>
    <property type="match status" value="1"/>
</dbReference>
<keyword evidence="9" id="KW-1185">Reference proteome</keyword>
<evidence type="ECO:0000256" key="2">
    <source>
        <dbReference type="ARBA" id="ARBA00023015"/>
    </source>
</evidence>
<dbReference type="InterPro" id="IPR021153">
    <property type="entry name" value="HrcA_C"/>
</dbReference>
<dbReference type="InterPro" id="IPR029016">
    <property type="entry name" value="GAF-like_dom_sf"/>
</dbReference>
<gene>
    <name evidence="5" type="primary">hrcA</name>
    <name evidence="8" type="ORF">2396</name>
</gene>
<dbReference type="AlphaFoldDB" id="A0A0E3W3Q7"/>
<dbReference type="Gene3D" id="3.30.390.60">
    <property type="entry name" value="Heat-inducible transcription repressor hrca homolog, domain 3"/>
    <property type="match status" value="1"/>
</dbReference>
<sequence length="341" mass="38884">MVLDERKRYILESIIKDYVETAEPVGSRSIVRKHGLNISAATVRNEMADLEDMGYLEQPHTSAGRIPSEMGFRYYVDCMMEKESLTDEEVEILGKKLQESIREWNDVAQGIGDFLSQVSNYASFIIIPSIKYSHFKYLHLVPIQEGQALVLVVTDVGLIMHRRIDIPRGISPEDLQAISEVFNRVCKGKKIMELRRSELQILRDDLKKRQQVIDRALEAVDNLLDNTADEKVLISGALNILKEPEFKDLDKLKRILTLLEEDGLFKGIIPDNISQDVDILIGKENQSEDIQEMSLVFTGYRTAGEMGKMGLIGPIRMEYWKAAGTLDSVRTIIEDLLHNRF</sequence>
<feature type="coiled-coil region" evidence="6">
    <location>
        <begin position="189"/>
        <end position="226"/>
    </location>
</feature>
<dbReference type="InterPro" id="IPR023120">
    <property type="entry name" value="WHTH_transcript_rep_HrcA_IDD"/>
</dbReference>
<proteinExistence type="inferred from homology"/>
<evidence type="ECO:0000256" key="1">
    <source>
        <dbReference type="ARBA" id="ARBA00022491"/>
    </source>
</evidence>
<comment type="function">
    <text evidence="5">Negative regulator of class I heat shock genes (grpE-dnaK-dnaJ and groELS operons). Prevents heat-shock induction of these operons.</text>
</comment>
<dbReference type="NCBIfam" id="TIGR00331">
    <property type="entry name" value="hrcA"/>
    <property type="match status" value="1"/>
</dbReference>
<keyword evidence="6" id="KW-0175">Coiled coil</keyword>
<dbReference type="OrthoDB" id="9783139at2"/>
<dbReference type="Proteomes" id="UP000045545">
    <property type="component" value="Unassembled WGS sequence"/>
</dbReference>
<evidence type="ECO:0000256" key="3">
    <source>
        <dbReference type="ARBA" id="ARBA00023016"/>
    </source>
</evidence>
<accession>A0A0E3W3Q7</accession>
<dbReference type="GO" id="GO:0045892">
    <property type="term" value="P:negative regulation of DNA-templated transcription"/>
    <property type="evidence" value="ECO:0007669"/>
    <property type="project" value="UniProtKB-UniRule"/>
</dbReference>
<dbReference type="HAMAP" id="MF_00081">
    <property type="entry name" value="HrcA"/>
    <property type="match status" value="1"/>
</dbReference>
<dbReference type="Gene3D" id="3.30.450.40">
    <property type="match status" value="1"/>
</dbReference>
<dbReference type="InterPro" id="IPR036390">
    <property type="entry name" value="WH_DNA-bd_sf"/>
</dbReference>